<reference evidence="1" key="1">
    <citation type="submission" date="2013-12" db="EMBL/GenBank/DDBJ databases">
        <title>A Varibaculum cambriense genome reconstructed from a premature infant gut community with otherwise low bacterial novelty that shifts toward anaerobic metabolism during the third week of life.</title>
        <authorList>
            <person name="Brown C.T."/>
            <person name="Sharon I."/>
            <person name="Thomas B.C."/>
            <person name="Castelle C.J."/>
            <person name="Morowitz M.J."/>
            <person name="Banfield J.F."/>
        </authorList>
    </citation>
    <scope>NUCLEOTIDE SEQUENCE</scope>
</reference>
<dbReference type="AlphaFoldDB" id="W1XB54"/>
<feature type="non-terminal residue" evidence="1">
    <location>
        <position position="1"/>
    </location>
</feature>
<evidence type="ECO:0000313" key="1">
    <source>
        <dbReference type="EMBL" id="ETJ26044.1"/>
    </source>
</evidence>
<dbReference type="EMBL" id="AZMM01017550">
    <property type="protein sequence ID" value="ETJ26044.1"/>
    <property type="molecule type" value="Genomic_DNA"/>
</dbReference>
<name>W1XB54_9ZZZZ</name>
<comment type="caution">
    <text evidence="1">The sequence shown here is derived from an EMBL/GenBank/DDBJ whole genome shotgun (WGS) entry which is preliminary data.</text>
</comment>
<gene>
    <name evidence="1" type="ORF">Q604_UNBC17550G0001</name>
</gene>
<sequence length="84" mass="9591">GKNSPWKKNFDKKETKEDKAQKVETAIGILNDGIEPVSLESLVDYFSTEEKPVSEKTVRRWIKNNGKFEIINKKIVPKNSNIDG</sequence>
<protein>
    <submittedName>
        <fullName evidence="1">Uncharacterized protein</fullName>
    </submittedName>
</protein>
<accession>W1XB54</accession>
<organism evidence="1">
    <name type="scientific">human gut metagenome</name>
    <dbReference type="NCBI Taxonomy" id="408170"/>
    <lineage>
        <taxon>unclassified sequences</taxon>
        <taxon>metagenomes</taxon>
        <taxon>organismal metagenomes</taxon>
    </lineage>
</organism>
<proteinExistence type="predicted"/>